<feature type="domain" description="SRCR" evidence="10">
    <location>
        <begin position="297"/>
        <end position="397"/>
    </location>
</feature>
<feature type="disulfide bond" evidence="9">
    <location>
        <begin position="177"/>
        <end position="238"/>
    </location>
</feature>
<dbReference type="PANTHER" id="PTHR19331:SF487">
    <property type="entry name" value="SOLUBLE SCAVENGER RECEPTOR CYSTEINE-RICH DOMAIN-CONTAINING PROTEIN SSC5D"/>
    <property type="match status" value="1"/>
</dbReference>
<evidence type="ECO:0000256" key="5">
    <source>
        <dbReference type="ARBA" id="ARBA00023180"/>
    </source>
</evidence>
<accession>A0A093PBB4</accession>
<dbReference type="InterPro" id="IPR001190">
    <property type="entry name" value="SRCR"/>
</dbReference>
<proteinExistence type="predicted"/>
<feature type="disulfide bond" evidence="9">
    <location>
        <begin position="335"/>
        <end position="396"/>
    </location>
</feature>
<dbReference type="FunFam" id="3.10.250.10:FF:000006">
    <property type="entry name" value="neurotrypsin isoform X2"/>
    <property type="match status" value="3"/>
</dbReference>
<feature type="disulfide bond" evidence="9">
    <location>
        <begin position="474"/>
        <end position="535"/>
    </location>
</feature>
<gene>
    <name evidence="11" type="ORF">AS28_08028</name>
</gene>
<feature type="domain" description="SRCR" evidence="10">
    <location>
        <begin position="436"/>
        <end position="535"/>
    </location>
</feature>
<name>A0A093PBB4_PYGAD</name>
<feature type="disulfide bond" evidence="9">
    <location>
        <begin position="164"/>
        <end position="228"/>
    </location>
</feature>
<evidence type="ECO:0000256" key="4">
    <source>
        <dbReference type="ARBA" id="ARBA00023170"/>
    </source>
</evidence>
<evidence type="ECO:0000256" key="6">
    <source>
        <dbReference type="ARBA" id="ARBA00058074"/>
    </source>
</evidence>
<evidence type="ECO:0000256" key="7">
    <source>
        <dbReference type="ARBA" id="ARBA00064153"/>
    </source>
</evidence>
<dbReference type="Proteomes" id="UP000054081">
    <property type="component" value="Unassembled WGS sequence"/>
</dbReference>
<keyword evidence="4" id="KW-0675">Receptor</keyword>
<feature type="disulfide bond" evidence="9">
    <location>
        <begin position="40"/>
        <end position="101"/>
    </location>
</feature>
<comment type="function">
    <text evidence="6">Binds to extracellular matrix proteins. Binds to pathogen-associated molecular patterns (PAMPs) present on the cell walls of Gram-positive and Gram-negative bacteria and fungi, behaving as a pattern recognition receptor (PRR). Induces bacterial and fungal aggregation and subsequent inhibition of PAMP-induced cytokine release. Does not possess intrinsic bactericidal activity. May play a role in the innate defense and homeostasis of certain epithelial surfaces.</text>
</comment>
<keyword evidence="12" id="KW-1185">Reference proteome</keyword>
<reference evidence="11 12" key="1">
    <citation type="submission" date="2014-04" db="EMBL/GenBank/DDBJ databases">
        <title>Genome evolution of avian class.</title>
        <authorList>
            <person name="Zhang G."/>
            <person name="Li C."/>
        </authorList>
    </citation>
    <scope>NUCLEOTIDE SEQUENCE [LARGE SCALE GENOMIC DNA]</scope>
    <source>
        <strain evidence="11">BGI_AS28</strain>
    </source>
</reference>
<dbReference type="PRINTS" id="PR00258">
    <property type="entry name" value="SPERACTRCPTR"/>
</dbReference>
<evidence type="ECO:0000256" key="8">
    <source>
        <dbReference type="ARBA" id="ARBA00069168"/>
    </source>
</evidence>
<feature type="disulfide bond" evidence="9">
    <location>
        <begin position="461"/>
        <end position="525"/>
    </location>
</feature>
<feature type="disulfide bond" evidence="9">
    <location>
        <begin position="27"/>
        <end position="91"/>
    </location>
</feature>
<keyword evidence="5" id="KW-0325">Glycoprotein</keyword>
<dbReference type="EMBL" id="KL225362">
    <property type="protein sequence ID" value="KFW71525.1"/>
    <property type="molecule type" value="Genomic_DNA"/>
</dbReference>
<evidence type="ECO:0000256" key="3">
    <source>
        <dbReference type="ARBA" id="ARBA00023157"/>
    </source>
</evidence>
<keyword evidence="1" id="KW-0732">Signal</keyword>
<dbReference type="STRING" id="9238.A0A093PBB4"/>
<evidence type="ECO:0000256" key="1">
    <source>
        <dbReference type="ARBA" id="ARBA00022729"/>
    </source>
</evidence>
<feature type="disulfide bond" evidence="9">
    <location>
        <begin position="505"/>
        <end position="515"/>
    </location>
</feature>
<comment type="subunit">
    <text evidence="7">Interacts with LGALS1 and laminin.</text>
</comment>
<evidence type="ECO:0000313" key="11">
    <source>
        <dbReference type="EMBL" id="KFW71525.1"/>
    </source>
</evidence>
<evidence type="ECO:0000259" key="10">
    <source>
        <dbReference type="PROSITE" id="PS50287"/>
    </source>
</evidence>
<feature type="disulfide bond" evidence="9">
    <location>
        <begin position="366"/>
        <end position="376"/>
    </location>
</feature>
<dbReference type="PROSITE" id="PS00420">
    <property type="entry name" value="SRCR_1"/>
    <property type="match status" value="2"/>
</dbReference>
<evidence type="ECO:0000313" key="12">
    <source>
        <dbReference type="Proteomes" id="UP000054081"/>
    </source>
</evidence>
<evidence type="ECO:0000256" key="2">
    <source>
        <dbReference type="ARBA" id="ARBA00022737"/>
    </source>
</evidence>
<organism evidence="11 12">
    <name type="scientific">Pygoscelis adeliae</name>
    <name type="common">Adelie penguin</name>
    <dbReference type="NCBI Taxonomy" id="9238"/>
    <lineage>
        <taxon>Eukaryota</taxon>
        <taxon>Metazoa</taxon>
        <taxon>Chordata</taxon>
        <taxon>Craniata</taxon>
        <taxon>Vertebrata</taxon>
        <taxon>Euteleostomi</taxon>
        <taxon>Archelosauria</taxon>
        <taxon>Archosauria</taxon>
        <taxon>Dinosauria</taxon>
        <taxon>Saurischia</taxon>
        <taxon>Theropoda</taxon>
        <taxon>Coelurosauria</taxon>
        <taxon>Aves</taxon>
        <taxon>Neognathae</taxon>
        <taxon>Neoaves</taxon>
        <taxon>Aequornithes</taxon>
        <taxon>Sphenisciformes</taxon>
        <taxon>Spheniscidae</taxon>
        <taxon>Pygoscelis</taxon>
    </lineage>
</organism>
<dbReference type="FunFam" id="3.10.250.10:FF:000007">
    <property type="entry name" value="Soluble scavenger receptor cysteine-rich domain-containing protein SSC5D"/>
    <property type="match status" value="1"/>
</dbReference>
<feature type="non-terminal residue" evidence="11">
    <location>
        <position position="1"/>
    </location>
</feature>
<dbReference type="SMART" id="SM00202">
    <property type="entry name" value="SR"/>
    <property type="match status" value="4"/>
</dbReference>
<feature type="domain" description="SRCR" evidence="10">
    <location>
        <begin position="139"/>
        <end position="239"/>
    </location>
</feature>
<feature type="disulfide bond" evidence="9">
    <location>
        <begin position="208"/>
        <end position="218"/>
    </location>
</feature>
<dbReference type="PANTHER" id="PTHR19331">
    <property type="entry name" value="SCAVENGER RECEPTOR DOMAIN-CONTAINING"/>
    <property type="match status" value="1"/>
</dbReference>
<dbReference type="SUPFAM" id="SSF56487">
    <property type="entry name" value="SRCR-like"/>
    <property type="match status" value="4"/>
</dbReference>
<feature type="non-terminal residue" evidence="11">
    <location>
        <position position="535"/>
    </location>
</feature>
<feature type="disulfide bond" evidence="9">
    <location>
        <begin position="71"/>
        <end position="81"/>
    </location>
</feature>
<dbReference type="AlphaFoldDB" id="A0A093PBB4"/>
<dbReference type="Pfam" id="PF00530">
    <property type="entry name" value="SRCR"/>
    <property type="match status" value="4"/>
</dbReference>
<dbReference type="Gene3D" id="3.10.250.10">
    <property type="entry name" value="SRCR-like domain"/>
    <property type="match status" value="4"/>
</dbReference>
<protein>
    <recommendedName>
        <fullName evidence="8">Soluble scavenger receptor cysteine-rich domain-containing protein SSC5D</fullName>
    </recommendedName>
</protein>
<sequence>QVRLVNYGSRCAGRVEVFHNKKWGTVCDDNWDLLDAEVVCRQLDCGRALSAPGGGQFGQGDGIIWMDETNCTGMESTLSACRARPWGINNCYHGEDAGVVCSGDQCSFGIGPCKVAGGGVCHDSRSVPPGSAVSTFAPVRLVDGPGRCAGRVEVFHNEKWGTVCDDSWDFVDAKVVCRQLDCGTVVMAPRRAHFGQGQGPIWLDDVRCMGTEAALSECRAKGWGVHGCEHGEDAGVVCSGNHCPSWHREHCSKPYHGPPALGFDSAFPYGCKGLRRRNSLQPASRPYALKSAAHEALRLVNGPHRCAGRVEVFHSQQWGTICDDGWDLNDAAVVCRQLGCGTAMSAPGLSGFGQGSGPIWLDGVSCIGTEATLAECPVKPWGQHACNHVEDASVVCSEGQPPWTGQCGSQKQSGQGQPEKDPLPFPLGQEVASTRLRLVGGLSECAGRVEVFYNNKWGTVCDDSWDLRDAAVVCRQLGCGVALSAPGLARFGWGAGPIWLDDVSCTGEETDFSKCQAKMWGIHNCHHGEDAGVVC</sequence>
<evidence type="ECO:0000256" key="9">
    <source>
        <dbReference type="PROSITE-ProRule" id="PRU00196"/>
    </source>
</evidence>
<dbReference type="PROSITE" id="PS50287">
    <property type="entry name" value="SRCR_2"/>
    <property type="match status" value="4"/>
</dbReference>
<feature type="disulfide bond" evidence="9">
    <location>
        <begin position="322"/>
        <end position="386"/>
    </location>
</feature>
<dbReference type="GO" id="GO:0016020">
    <property type="term" value="C:membrane"/>
    <property type="evidence" value="ECO:0007669"/>
    <property type="project" value="InterPro"/>
</dbReference>
<keyword evidence="3 9" id="KW-1015">Disulfide bond</keyword>
<feature type="domain" description="SRCR" evidence="10">
    <location>
        <begin position="2"/>
        <end position="102"/>
    </location>
</feature>
<dbReference type="InterPro" id="IPR036772">
    <property type="entry name" value="SRCR-like_dom_sf"/>
</dbReference>
<keyword evidence="2" id="KW-0677">Repeat</keyword>